<evidence type="ECO:0000313" key="2">
    <source>
        <dbReference type="EMBL" id="TFF64219.1"/>
    </source>
</evidence>
<sequence length="140" mass="16734">MIYNIFQLGLRDVKNNIKKIFVFNIIILLITVPIISSIDSTVRILFNSDNKVANKVVEKNLVPISFENISDNMKYRLFDYYKNYTKTYYRSHYFSKIFNQDIIYIDGRSDKLLKNKGYLLSQKYITSNFIERVENKIIYD</sequence>
<evidence type="ECO:0000313" key="3">
    <source>
        <dbReference type="Proteomes" id="UP000297454"/>
    </source>
</evidence>
<reference evidence="2 3" key="1">
    <citation type="submission" date="2019-01" db="EMBL/GenBank/DDBJ databases">
        <title>Draft Genome Sequences of Helcococcus ovis Strains Isolated from the Uterus and Vagina of Dairy Cows with Metritis.</title>
        <authorList>
            <person name="Cunha F."/>
            <person name="Jeon S.J."/>
            <person name="Kutzer P."/>
            <person name="Galvao K.N."/>
        </authorList>
    </citation>
    <scope>NUCLEOTIDE SEQUENCE [LARGE SCALE GENOMIC DNA]</scope>
    <source>
        <strain evidence="2 3">KG-37</strain>
    </source>
</reference>
<dbReference type="Proteomes" id="UP000297454">
    <property type="component" value="Unassembled WGS sequence"/>
</dbReference>
<protein>
    <submittedName>
        <fullName evidence="2">Uncharacterized protein</fullName>
    </submittedName>
</protein>
<keyword evidence="3" id="KW-1185">Reference proteome</keyword>
<gene>
    <name evidence="2" type="ORF">EQF91_07980</name>
</gene>
<comment type="caution">
    <text evidence="2">The sequence shown here is derived from an EMBL/GenBank/DDBJ whole genome shotgun (WGS) entry which is preliminary data.</text>
</comment>
<keyword evidence="1" id="KW-0812">Transmembrane</keyword>
<feature type="non-terminal residue" evidence="2">
    <location>
        <position position="140"/>
    </location>
</feature>
<evidence type="ECO:0000256" key="1">
    <source>
        <dbReference type="SAM" id="Phobius"/>
    </source>
</evidence>
<keyword evidence="1" id="KW-1133">Transmembrane helix</keyword>
<dbReference type="AlphaFoldDB" id="A0A4R9BZY9"/>
<name>A0A4R9BZY9_9FIRM</name>
<accession>A0A4R9BZY9</accession>
<proteinExistence type="predicted"/>
<dbReference type="RefSeq" id="WP_134768893.1">
    <property type="nucleotide sequence ID" value="NZ_SCFR01000052.1"/>
</dbReference>
<keyword evidence="1" id="KW-0472">Membrane</keyword>
<organism evidence="2 3">
    <name type="scientific">Helcococcus ovis</name>
    <dbReference type="NCBI Taxonomy" id="72026"/>
    <lineage>
        <taxon>Bacteria</taxon>
        <taxon>Bacillati</taxon>
        <taxon>Bacillota</taxon>
        <taxon>Tissierellia</taxon>
        <taxon>Tissierellales</taxon>
        <taxon>Peptoniphilaceae</taxon>
        <taxon>Helcococcus</taxon>
    </lineage>
</organism>
<dbReference type="EMBL" id="SCFR01000052">
    <property type="protein sequence ID" value="TFF64219.1"/>
    <property type="molecule type" value="Genomic_DNA"/>
</dbReference>
<feature type="transmembrane region" description="Helical" evidence="1">
    <location>
        <begin position="20"/>
        <end position="38"/>
    </location>
</feature>